<dbReference type="EMBL" id="JASCZI010000160">
    <property type="protein sequence ID" value="MED6109519.1"/>
    <property type="molecule type" value="Genomic_DNA"/>
</dbReference>
<feature type="compositionally biased region" description="Basic and acidic residues" evidence="1">
    <location>
        <begin position="1"/>
        <end position="11"/>
    </location>
</feature>
<keyword evidence="3" id="KW-1185">Reference proteome</keyword>
<evidence type="ECO:0000256" key="1">
    <source>
        <dbReference type="SAM" id="MobiDB-lite"/>
    </source>
</evidence>
<dbReference type="Proteomes" id="UP001341840">
    <property type="component" value="Unassembled WGS sequence"/>
</dbReference>
<protein>
    <submittedName>
        <fullName evidence="2">Uncharacterized protein</fullName>
    </submittedName>
</protein>
<sequence>MDHGGHDRPLGGEDSDEEAEFRRQEDILEGEAELDVAMTFFHGEGTRTGGASAQATSDALVVKARGCPNVMFSIAFAVLDVMVQVARGFRQSRQFPSIAPDTATMSDYRSEPLSGGFGGTQWGHPQIFSGYVHDQ</sequence>
<organism evidence="2 3">
    <name type="scientific">Stylosanthes scabra</name>
    <dbReference type="NCBI Taxonomy" id="79078"/>
    <lineage>
        <taxon>Eukaryota</taxon>
        <taxon>Viridiplantae</taxon>
        <taxon>Streptophyta</taxon>
        <taxon>Embryophyta</taxon>
        <taxon>Tracheophyta</taxon>
        <taxon>Spermatophyta</taxon>
        <taxon>Magnoliopsida</taxon>
        <taxon>eudicotyledons</taxon>
        <taxon>Gunneridae</taxon>
        <taxon>Pentapetalae</taxon>
        <taxon>rosids</taxon>
        <taxon>fabids</taxon>
        <taxon>Fabales</taxon>
        <taxon>Fabaceae</taxon>
        <taxon>Papilionoideae</taxon>
        <taxon>50 kb inversion clade</taxon>
        <taxon>dalbergioids sensu lato</taxon>
        <taxon>Dalbergieae</taxon>
        <taxon>Pterocarpus clade</taxon>
        <taxon>Stylosanthes</taxon>
    </lineage>
</organism>
<gene>
    <name evidence="2" type="ORF">PIB30_034418</name>
</gene>
<name>A0ABU6QE44_9FABA</name>
<evidence type="ECO:0000313" key="2">
    <source>
        <dbReference type="EMBL" id="MED6109519.1"/>
    </source>
</evidence>
<evidence type="ECO:0000313" key="3">
    <source>
        <dbReference type="Proteomes" id="UP001341840"/>
    </source>
</evidence>
<feature type="region of interest" description="Disordered" evidence="1">
    <location>
        <begin position="1"/>
        <end position="25"/>
    </location>
</feature>
<reference evidence="2 3" key="1">
    <citation type="journal article" date="2023" name="Plants (Basel)">
        <title>Bridging the Gap: Combining Genomics and Transcriptomics Approaches to Understand Stylosanthes scabra, an Orphan Legume from the Brazilian Caatinga.</title>
        <authorList>
            <person name="Ferreira-Neto J.R.C."/>
            <person name="da Silva M.D."/>
            <person name="Binneck E."/>
            <person name="de Melo N.F."/>
            <person name="da Silva R.H."/>
            <person name="de Melo A.L.T.M."/>
            <person name="Pandolfi V."/>
            <person name="Bustamante F.O."/>
            <person name="Brasileiro-Vidal A.C."/>
            <person name="Benko-Iseppon A.M."/>
        </authorList>
    </citation>
    <scope>NUCLEOTIDE SEQUENCE [LARGE SCALE GENOMIC DNA]</scope>
    <source>
        <tissue evidence="2">Leaves</tissue>
    </source>
</reference>
<comment type="caution">
    <text evidence="2">The sequence shown here is derived from an EMBL/GenBank/DDBJ whole genome shotgun (WGS) entry which is preliminary data.</text>
</comment>
<proteinExistence type="predicted"/>
<accession>A0ABU6QE44</accession>